<dbReference type="Pfam" id="PF08014">
    <property type="entry name" value="MATCAP"/>
    <property type="match status" value="1"/>
</dbReference>
<accession>A0A1G2BBF2</accession>
<keyword evidence="3" id="KW-0378">Hydrolase</keyword>
<dbReference type="EMBL" id="MHKI01000018">
    <property type="protein sequence ID" value="OGY86543.1"/>
    <property type="molecule type" value="Genomic_DNA"/>
</dbReference>
<proteinExistence type="predicted"/>
<keyword evidence="2" id="KW-0645">Protease</keyword>
<organism evidence="5 6">
    <name type="scientific">Candidatus Kerfeldbacteria bacterium RIFOXYB2_FULL_38_14</name>
    <dbReference type="NCBI Taxonomy" id="1798547"/>
    <lineage>
        <taxon>Bacteria</taxon>
        <taxon>Candidatus Kerfeldiibacteriota</taxon>
    </lineage>
</organism>
<evidence type="ECO:0008006" key="7">
    <source>
        <dbReference type="Google" id="ProtNLM"/>
    </source>
</evidence>
<evidence type="ECO:0000256" key="1">
    <source>
        <dbReference type="ARBA" id="ARBA00001947"/>
    </source>
</evidence>
<comment type="caution">
    <text evidence="5">The sequence shown here is derived from an EMBL/GenBank/DDBJ whole genome shotgun (WGS) entry which is preliminary data.</text>
</comment>
<evidence type="ECO:0000256" key="4">
    <source>
        <dbReference type="ARBA" id="ARBA00023049"/>
    </source>
</evidence>
<dbReference type="GO" id="GO:0006508">
    <property type="term" value="P:proteolysis"/>
    <property type="evidence" value="ECO:0007669"/>
    <property type="project" value="UniProtKB-KW"/>
</dbReference>
<name>A0A1G2BBF2_9BACT</name>
<dbReference type="InterPro" id="IPR012548">
    <property type="entry name" value="MATCAP"/>
</dbReference>
<reference evidence="5 6" key="1">
    <citation type="journal article" date="2016" name="Nat. Commun.">
        <title>Thousands of microbial genomes shed light on interconnected biogeochemical processes in an aquifer system.</title>
        <authorList>
            <person name="Anantharaman K."/>
            <person name="Brown C.T."/>
            <person name="Hug L.A."/>
            <person name="Sharon I."/>
            <person name="Castelle C.J."/>
            <person name="Probst A.J."/>
            <person name="Thomas B.C."/>
            <person name="Singh A."/>
            <person name="Wilkins M.J."/>
            <person name="Karaoz U."/>
            <person name="Brodie E.L."/>
            <person name="Williams K.H."/>
            <person name="Hubbard S.S."/>
            <person name="Banfield J.F."/>
        </authorList>
    </citation>
    <scope>NUCLEOTIDE SEQUENCE [LARGE SCALE GENOMIC DNA]</scope>
</reference>
<protein>
    <recommendedName>
        <fullName evidence="7">DUF1704 domain-containing protein</fullName>
    </recommendedName>
</protein>
<dbReference type="PANTHER" id="PTHR31817:SF0">
    <property type="entry name" value="CHROMOSOME UNDETERMINED SCAFFOLD_67, WHOLE GENOME SHOTGUN SEQUENCE"/>
    <property type="match status" value="1"/>
</dbReference>
<dbReference type="AlphaFoldDB" id="A0A1G2BBF2"/>
<evidence type="ECO:0000256" key="2">
    <source>
        <dbReference type="ARBA" id="ARBA00022670"/>
    </source>
</evidence>
<dbReference type="Proteomes" id="UP000176420">
    <property type="component" value="Unassembled WGS sequence"/>
</dbReference>
<dbReference type="GO" id="GO:0080164">
    <property type="term" value="P:regulation of nitric oxide metabolic process"/>
    <property type="evidence" value="ECO:0007669"/>
    <property type="project" value="TreeGrafter"/>
</dbReference>
<comment type="cofactor">
    <cofactor evidence="1">
        <name>Zn(2+)</name>
        <dbReference type="ChEBI" id="CHEBI:29105"/>
    </cofactor>
</comment>
<evidence type="ECO:0000256" key="3">
    <source>
        <dbReference type="ARBA" id="ARBA00022801"/>
    </source>
</evidence>
<dbReference type="PANTHER" id="PTHR31817">
    <property type="match status" value="1"/>
</dbReference>
<sequence>MNKKKLDINWFSRLEKFNKYGVVLCFDAEFKQFEKQKKLFFQNKIKNPSFNYYKLSDVSIREVVMALEKLWKDIQKKEKNQIVREAYWGCIKHNITVANLLHQAFLKKMDSYLYYSIKAFGAPDINIFYQDLIFIRNSITTGKKSSKKERVLVAKKLENSLEKMLKLIKNKKNKNVYKKEVKDKILENIYQKTQGEFQQLLQEERIYEAQEIKKVLILALKKFGIKGWGVIINKGASDNINVNHEKKIIVIPHNRCVDASYLYVVIIHEVLTHILRFCNGLQSPLLLLSSGLAGYLKAEEGLAVMREHCIMGEHNNSKLIALHFAICLAIGLDGTKRNFREVFEIMKNYHYFDYLVNIKMSHEVALEKSQERAWQNCVRIFRGTDCSTRGVVLTKDLAYREGSVHMWNFLQKNPQEIHRLDAGKYNPMDKSHRYILDQLGIK</sequence>
<dbReference type="GO" id="GO:0008237">
    <property type="term" value="F:metallopeptidase activity"/>
    <property type="evidence" value="ECO:0007669"/>
    <property type="project" value="UniProtKB-KW"/>
</dbReference>
<evidence type="ECO:0000313" key="5">
    <source>
        <dbReference type="EMBL" id="OGY86543.1"/>
    </source>
</evidence>
<dbReference type="SMART" id="SM01154">
    <property type="entry name" value="DUF1704"/>
    <property type="match status" value="1"/>
</dbReference>
<gene>
    <name evidence="5" type="ORF">A2319_02135</name>
</gene>
<keyword evidence="4" id="KW-0482">Metalloprotease</keyword>
<evidence type="ECO:0000313" key="6">
    <source>
        <dbReference type="Proteomes" id="UP000176420"/>
    </source>
</evidence>